<organism evidence="1">
    <name type="scientific">bioreactor metagenome</name>
    <dbReference type="NCBI Taxonomy" id="1076179"/>
    <lineage>
        <taxon>unclassified sequences</taxon>
        <taxon>metagenomes</taxon>
        <taxon>ecological metagenomes</taxon>
    </lineage>
</organism>
<evidence type="ECO:0000313" key="1">
    <source>
        <dbReference type="EMBL" id="MPM52562.1"/>
    </source>
</evidence>
<sequence length="147" mass="16078">MPLTVGRQRRDHQIVVAIQNRGFFTGEEEFAAGRSGQVPGAVDDSDALKFLGIDVGPVKHQMAIRSGKRKHQAVGRRRCGHVFNSAPMRIVTRFRAEVPASAVGMKGECQRQHDSCDPTMFHPCSLRQTAAVCACKPVSGRITILPN</sequence>
<accession>A0A645AH76</accession>
<reference evidence="1" key="1">
    <citation type="submission" date="2019-08" db="EMBL/GenBank/DDBJ databases">
        <authorList>
            <person name="Kucharzyk K."/>
            <person name="Murdoch R.W."/>
            <person name="Higgins S."/>
            <person name="Loffler F."/>
        </authorList>
    </citation>
    <scope>NUCLEOTIDE SEQUENCE</scope>
</reference>
<protein>
    <submittedName>
        <fullName evidence="1">Uncharacterized protein</fullName>
    </submittedName>
</protein>
<name>A0A645AH76_9ZZZZ</name>
<dbReference type="AlphaFoldDB" id="A0A645AH76"/>
<comment type="caution">
    <text evidence="1">The sequence shown here is derived from an EMBL/GenBank/DDBJ whole genome shotgun (WGS) entry which is preliminary data.</text>
</comment>
<proteinExistence type="predicted"/>
<dbReference type="EMBL" id="VSSQ01013919">
    <property type="protein sequence ID" value="MPM52562.1"/>
    <property type="molecule type" value="Genomic_DNA"/>
</dbReference>
<gene>
    <name evidence="1" type="ORF">SDC9_99322</name>
</gene>